<organism evidence="1">
    <name type="scientific">Rhizopus microsporus var. microsporus</name>
    <dbReference type="NCBI Taxonomy" id="86635"/>
    <lineage>
        <taxon>Eukaryota</taxon>
        <taxon>Fungi</taxon>
        <taxon>Fungi incertae sedis</taxon>
        <taxon>Mucoromycota</taxon>
        <taxon>Mucoromycotina</taxon>
        <taxon>Mucoromycetes</taxon>
        <taxon>Mucorales</taxon>
        <taxon>Mucorineae</taxon>
        <taxon>Rhizopodaceae</taxon>
        <taxon>Rhizopus</taxon>
    </lineage>
</organism>
<evidence type="ECO:0008006" key="2">
    <source>
        <dbReference type="Google" id="ProtNLM"/>
    </source>
</evidence>
<name>A0A1X0QLZ5_RHIZD</name>
<sequence length="216" mass="25231">MNLDKILNKENITENVEESNSSFNPFLLDYNSKFYTVIKKTDMIYKYYPEANVISKYDPTNNGWCGYSCIARAVLGMPYLVADTAGFAVRSTMRNYMVAHKSQFVEFFGLERYQKNLDMLTAPVDDSHNWWFTTPDGIWIAVITFKVPLLVSGHGFRMRIPFLYSPPNNTSFKNVNFFLLIQRHFHLLAYELASYSYDKKHRPKEQDSVDKIFCSE</sequence>
<reference evidence="1" key="1">
    <citation type="journal article" date="2016" name="Proc. Natl. Acad. Sci. U.S.A.">
        <title>Lipid metabolic changes in an early divergent fungus govern the establishment of a mutualistic symbiosis with endobacteria.</title>
        <authorList>
            <person name="Lastovetsky O.A."/>
            <person name="Gaspar M.L."/>
            <person name="Mondo S.J."/>
            <person name="LaButti K.M."/>
            <person name="Sandor L."/>
            <person name="Grigoriev I.V."/>
            <person name="Henry S.A."/>
            <person name="Pawlowska T.E."/>
        </authorList>
    </citation>
    <scope>NUCLEOTIDE SEQUENCE [LARGE SCALE GENOMIC DNA]</scope>
    <source>
        <strain evidence="1">ATCC 52814</strain>
    </source>
</reference>
<dbReference type="EMBL" id="KV922289">
    <property type="protein sequence ID" value="ORE00778.1"/>
    <property type="molecule type" value="Genomic_DNA"/>
</dbReference>
<accession>A0A1X0QLZ5</accession>
<dbReference type="Proteomes" id="UP000242414">
    <property type="component" value="Unassembled WGS sequence"/>
</dbReference>
<gene>
    <name evidence="1" type="ORF">BCV72DRAFT_266169</name>
</gene>
<dbReference type="VEuPathDB" id="FungiDB:BCV72DRAFT_266169"/>
<protein>
    <recommendedName>
        <fullName evidence="2">OTU domain-containing protein</fullName>
    </recommendedName>
</protein>
<evidence type="ECO:0000313" key="1">
    <source>
        <dbReference type="EMBL" id="ORE00778.1"/>
    </source>
</evidence>
<dbReference type="AlphaFoldDB" id="A0A1X0QLZ5"/>
<proteinExistence type="predicted"/>